<sequence length="129" mass="13756">MRDNIDGPLKNRAHTTRKPAATEAARIDAETHHEERELSDSASAASKDRTGPGSPTGSDAGQPVKEADARPATIYVPTGSVKKREHWDEDCPAFKSTSTPAARDAATVPEGYYEFCKRCTPAADEGGDA</sequence>
<name>A0A830FM76_9EURY</name>
<comment type="caution">
    <text evidence="2">The sequence shown here is derived from an EMBL/GenBank/DDBJ whole genome shotgun (WGS) entry which is preliminary data.</text>
</comment>
<dbReference type="EMBL" id="BMOO01000003">
    <property type="protein sequence ID" value="GGM63935.1"/>
    <property type="molecule type" value="Genomic_DNA"/>
</dbReference>
<proteinExistence type="predicted"/>
<feature type="region of interest" description="Disordered" evidence="1">
    <location>
        <begin position="1"/>
        <end position="105"/>
    </location>
</feature>
<feature type="compositionally biased region" description="Basic and acidic residues" evidence="1">
    <location>
        <begin position="25"/>
        <end position="39"/>
    </location>
</feature>
<dbReference type="Proteomes" id="UP000614609">
    <property type="component" value="Unassembled WGS sequence"/>
</dbReference>
<evidence type="ECO:0000313" key="3">
    <source>
        <dbReference type="Proteomes" id="UP000614609"/>
    </source>
</evidence>
<reference evidence="2" key="1">
    <citation type="journal article" date="2014" name="Int. J. Syst. Evol. Microbiol.">
        <title>Complete genome sequence of Corynebacterium casei LMG S-19264T (=DSM 44701T), isolated from a smear-ripened cheese.</title>
        <authorList>
            <consortium name="US DOE Joint Genome Institute (JGI-PGF)"/>
            <person name="Walter F."/>
            <person name="Albersmeier A."/>
            <person name="Kalinowski J."/>
            <person name="Ruckert C."/>
        </authorList>
    </citation>
    <scope>NUCLEOTIDE SEQUENCE</scope>
    <source>
        <strain evidence="2">JCM 16108</strain>
    </source>
</reference>
<dbReference type="AlphaFoldDB" id="A0A830FM76"/>
<gene>
    <name evidence="2" type="ORF">GCM10009017_12540</name>
</gene>
<protein>
    <submittedName>
        <fullName evidence="2">Uncharacterized protein</fullName>
    </submittedName>
</protein>
<evidence type="ECO:0000313" key="2">
    <source>
        <dbReference type="EMBL" id="GGM63935.1"/>
    </source>
</evidence>
<keyword evidence="3" id="KW-1185">Reference proteome</keyword>
<evidence type="ECO:0000256" key="1">
    <source>
        <dbReference type="SAM" id="MobiDB-lite"/>
    </source>
</evidence>
<accession>A0A830FM76</accession>
<reference evidence="2" key="2">
    <citation type="submission" date="2020-09" db="EMBL/GenBank/DDBJ databases">
        <authorList>
            <person name="Sun Q."/>
            <person name="Ohkuma M."/>
        </authorList>
    </citation>
    <scope>NUCLEOTIDE SEQUENCE</scope>
    <source>
        <strain evidence="2">JCM 16108</strain>
    </source>
</reference>
<organism evidence="2 3">
    <name type="scientific">Halarchaeum rubridurum</name>
    <dbReference type="NCBI Taxonomy" id="489911"/>
    <lineage>
        <taxon>Archaea</taxon>
        <taxon>Methanobacteriati</taxon>
        <taxon>Methanobacteriota</taxon>
        <taxon>Stenosarchaea group</taxon>
        <taxon>Halobacteria</taxon>
        <taxon>Halobacteriales</taxon>
        <taxon>Halobacteriaceae</taxon>
    </lineage>
</organism>